<dbReference type="EMBL" id="BLPG01000001">
    <property type="protein sequence ID" value="GFJ92463.1"/>
    <property type="molecule type" value="Genomic_DNA"/>
</dbReference>
<keyword evidence="2" id="KW-1185">Reference proteome</keyword>
<reference evidence="1 2" key="2">
    <citation type="submission" date="2020-03" db="EMBL/GenBank/DDBJ databases">
        <authorList>
            <person name="Ichikawa N."/>
            <person name="Kimura A."/>
            <person name="Kitahashi Y."/>
            <person name="Uohara A."/>
        </authorList>
    </citation>
    <scope>NUCLEOTIDE SEQUENCE [LARGE SCALE GENOMIC DNA]</scope>
    <source>
        <strain evidence="1 2">NBRC 108638</strain>
    </source>
</reference>
<dbReference type="AlphaFoldDB" id="A0A6V8L5E0"/>
<proteinExistence type="predicted"/>
<accession>A0A6V8L5E0</accession>
<dbReference type="Proteomes" id="UP000482960">
    <property type="component" value="Unassembled WGS sequence"/>
</dbReference>
<organism evidence="1 2">
    <name type="scientific">Phytohabitans rumicis</name>
    <dbReference type="NCBI Taxonomy" id="1076125"/>
    <lineage>
        <taxon>Bacteria</taxon>
        <taxon>Bacillati</taxon>
        <taxon>Actinomycetota</taxon>
        <taxon>Actinomycetes</taxon>
        <taxon>Micromonosporales</taxon>
        <taxon>Micromonosporaceae</taxon>
    </lineage>
</organism>
<evidence type="ECO:0000313" key="2">
    <source>
        <dbReference type="Proteomes" id="UP000482960"/>
    </source>
</evidence>
<reference evidence="1 2" key="1">
    <citation type="submission" date="2020-03" db="EMBL/GenBank/DDBJ databases">
        <title>Whole genome shotgun sequence of Phytohabitans rumicis NBRC 108638.</title>
        <authorList>
            <person name="Komaki H."/>
            <person name="Tamura T."/>
        </authorList>
    </citation>
    <scope>NUCLEOTIDE SEQUENCE [LARGE SCALE GENOMIC DNA]</scope>
    <source>
        <strain evidence="1 2">NBRC 108638</strain>
    </source>
</reference>
<evidence type="ECO:0000313" key="1">
    <source>
        <dbReference type="EMBL" id="GFJ92463.1"/>
    </source>
</evidence>
<name>A0A6V8L5E0_9ACTN</name>
<sequence>MGRRLCMFGGCLARAEFAFDPNLGVAPPEVTWWCAAHVGEGLALAFAKQRQRGDRWISLNIEPIALPGRPRARK</sequence>
<protein>
    <submittedName>
        <fullName evidence="1">Uncharacterized protein</fullName>
    </submittedName>
</protein>
<gene>
    <name evidence="1" type="ORF">Prum_061050</name>
</gene>
<comment type="caution">
    <text evidence="1">The sequence shown here is derived from an EMBL/GenBank/DDBJ whole genome shotgun (WGS) entry which is preliminary data.</text>
</comment>